<feature type="compositionally biased region" description="Low complexity" evidence="1">
    <location>
        <begin position="111"/>
        <end position="139"/>
    </location>
</feature>
<feature type="compositionally biased region" description="Low complexity" evidence="1">
    <location>
        <begin position="262"/>
        <end position="276"/>
    </location>
</feature>
<evidence type="ECO:0000313" key="2">
    <source>
        <dbReference type="EMBL" id="TNY24507.1"/>
    </source>
</evidence>
<feature type="region of interest" description="Disordered" evidence="1">
    <location>
        <begin position="1"/>
        <end position="376"/>
    </location>
</feature>
<feature type="compositionally biased region" description="Polar residues" evidence="1">
    <location>
        <begin position="416"/>
        <end position="426"/>
    </location>
</feature>
<feature type="compositionally biased region" description="Polar residues" evidence="1">
    <location>
        <begin position="250"/>
        <end position="261"/>
    </location>
</feature>
<dbReference type="Proteomes" id="UP000311382">
    <property type="component" value="Unassembled WGS sequence"/>
</dbReference>
<feature type="compositionally biased region" description="Polar residues" evidence="1">
    <location>
        <begin position="279"/>
        <end position="311"/>
    </location>
</feature>
<feature type="compositionally biased region" description="Low complexity" evidence="1">
    <location>
        <begin position="235"/>
        <end position="249"/>
    </location>
</feature>
<proteinExistence type="predicted"/>
<name>A0A5C5G5V9_9BASI</name>
<evidence type="ECO:0000256" key="1">
    <source>
        <dbReference type="SAM" id="MobiDB-lite"/>
    </source>
</evidence>
<comment type="caution">
    <text evidence="2">The sequence shown here is derived from an EMBL/GenBank/DDBJ whole genome shotgun (WGS) entry which is preliminary data.</text>
</comment>
<feature type="compositionally biased region" description="Low complexity" evidence="1">
    <location>
        <begin position="24"/>
        <end position="71"/>
    </location>
</feature>
<feature type="compositionally biased region" description="Polar residues" evidence="1">
    <location>
        <begin position="198"/>
        <end position="221"/>
    </location>
</feature>
<feature type="compositionally biased region" description="Polar residues" evidence="1">
    <location>
        <begin position="329"/>
        <end position="339"/>
    </location>
</feature>
<protein>
    <submittedName>
        <fullName evidence="2">Uncharacterized protein</fullName>
    </submittedName>
</protein>
<feature type="compositionally biased region" description="Polar residues" evidence="1">
    <location>
        <begin position="359"/>
        <end position="368"/>
    </location>
</feature>
<gene>
    <name evidence="2" type="ORF">DMC30DRAFT_109673</name>
</gene>
<organism evidence="2 3">
    <name type="scientific">Rhodotorula diobovata</name>
    <dbReference type="NCBI Taxonomy" id="5288"/>
    <lineage>
        <taxon>Eukaryota</taxon>
        <taxon>Fungi</taxon>
        <taxon>Dikarya</taxon>
        <taxon>Basidiomycota</taxon>
        <taxon>Pucciniomycotina</taxon>
        <taxon>Microbotryomycetes</taxon>
        <taxon>Sporidiobolales</taxon>
        <taxon>Sporidiobolaceae</taxon>
        <taxon>Rhodotorula</taxon>
    </lineage>
</organism>
<sequence length="527" mass="54621">MPEWRASPSKPAPPVSSTHPDNPSTAFDSLFASSSTSRSSRNPGAAPSASTSSSGTPSRTLSSSSSAYSLLSRKKAEMDDEDDRMSIRSGVSAKGGAAPGQDGEGSGASGSSGASGHITAKGRSRATSSASSVRTARGRTGADDDLMEVDEGPLGNDVKGKGKETDVPLSSTAVKRQRTRAPSLLGPGVDRSPRRRSTFQAPSNTGSLSVGFQPTLSTTTADDLMPSMKKKPDRAASISSASTSTKSLTRPLQSSTSASTLRPSRSPSIHKSSSRSFDLASTSASGPEQPLLTSPSDSLAPTQRSGQSSLARRSWFGRAPMLDAASAGHESNAQPTATSDGPAARSAPDKEAASASGEEVQSSASTAHAPQPADRDVVESVVVAIAPPARGWLSLLARATPSSLNLAAQARGEESTPASVGMQTDESGPVEADETTPPATPRAAPPAHVDVGELARDAQTRAEPVRFARELVRLGLEQRTSRDRLGTGRRHDRSAERARRGAGCRPDDVPRRRRVRDRRCIDAGSRA</sequence>
<feature type="compositionally biased region" description="Basic and acidic residues" evidence="1">
    <location>
        <begin position="450"/>
        <end position="472"/>
    </location>
</feature>
<dbReference type="AlphaFoldDB" id="A0A5C5G5V9"/>
<dbReference type="EMBL" id="SOZI01000002">
    <property type="protein sequence ID" value="TNY24507.1"/>
    <property type="molecule type" value="Genomic_DNA"/>
</dbReference>
<reference evidence="2 3" key="1">
    <citation type="submission" date="2019-03" db="EMBL/GenBank/DDBJ databases">
        <title>Rhodosporidium diobovatum UCD-FST 08-225 genome sequencing, assembly, and annotation.</title>
        <authorList>
            <person name="Fakankun I.U."/>
            <person name="Fristensky B."/>
            <person name="Levin D.B."/>
        </authorList>
    </citation>
    <scope>NUCLEOTIDE SEQUENCE [LARGE SCALE GENOMIC DNA]</scope>
    <source>
        <strain evidence="2 3">UCD-FST 08-225</strain>
    </source>
</reference>
<accession>A0A5C5G5V9</accession>
<keyword evidence="3" id="KW-1185">Reference proteome</keyword>
<feature type="compositionally biased region" description="Basic and acidic residues" evidence="1">
    <location>
        <begin position="493"/>
        <end position="510"/>
    </location>
</feature>
<evidence type="ECO:0000313" key="3">
    <source>
        <dbReference type="Proteomes" id="UP000311382"/>
    </source>
</evidence>
<feature type="region of interest" description="Disordered" evidence="1">
    <location>
        <begin position="405"/>
        <end position="527"/>
    </location>
</feature>